<protein>
    <recommendedName>
        <fullName evidence="5 11">Histidinol dehydrogenase</fullName>
        <shortName evidence="11 12">HDH</shortName>
        <ecNumber evidence="4 11">1.1.1.23</ecNumber>
    </recommendedName>
</protein>
<sequence>MNWSPVELEDWLIRQKSTLDEVRGSVETIINEVRTRGDAALLDYAEKFDGVRPDAVKMSNADRDAAYEVVSPDVAEALSEAYARISRFHELQRRDDLWLVSTEPGITLGVKTTPLSRVGIYVPGGRASYPSTVLMCAVPAKVAGVEKVICCTPPPVNPLTVVACDIADVDDIYLTGGAQAIAAMTYGTESIQPVEKIVGPGNRYVTAAKMMVREQVEIDFPAGPSEIAIIADESAKPDFIAADIIAQSEHDPLSASILITTSEKLAGEVGRYVKKLAGEADRKEIIRQSLSRSGYLIVKDPMEAADASNIIAPEHLAIQVTDPLSLMGRIKNAGSIFVGPYAAVACGDYASGTNHVLPTAGNARYYSGLNVAHFTKTSTIQMIEKQGLEEIGDIVETIADAEGLTAHADSIRIRRKKPTN</sequence>
<dbReference type="InterPro" id="IPR012131">
    <property type="entry name" value="Hstdl_DH"/>
</dbReference>
<evidence type="ECO:0000256" key="5">
    <source>
        <dbReference type="ARBA" id="ARBA00016531"/>
    </source>
</evidence>
<dbReference type="PIRSF" id="PIRSF000099">
    <property type="entry name" value="Histidinol_dh"/>
    <property type="match status" value="1"/>
</dbReference>
<keyword evidence="11 12" id="KW-0028">Amino-acid biosynthesis</keyword>
<feature type="binding site" evidence="11 16">
    <location>
        <position position="250"/>
    </location>
    <ligand>
        <name>Zn(2+)</name>
        <dbReference type="ChEBI" id="CHEBI:29105"/>
    </ligand>
</feature>
<keyword evidence="11 12" id="KW-0520">NAD</keyword>
<dbReference type="GO" id="GO:0004399">
    <property type="term" value="F:histidinol dehydrogenase activity"/>
    <property type="evidence" value="ECO:0007669"/>
    <property type="project" value="UniProtKB-UniRule"/>
</dbReference>
<gene>
    <name evidence="11 18" type="primary">hisD</name>
    <name evidence="18" type="ORF">DLD82_06140</name>
</gene>
<dbReference type="GO" id="GO:0000105">
    <property type="term" value="P:L-histidine biosynthetic process"/>
    <property type="evidence" value="ECO:0007669"/>
    <property type="project" value="UniProtKB-UniRule"/>
</dbReference>
<evidence type="ECO:0000256" key="2">
    <source>
        <dbReference type="ARBA" id="ARBA00004940"/>
    </source>
</evidence>
<comment type="function">
    <text evidence="1 11 12">Catalyzes the sequential NAD-dependent oxidations of L-histidinol to L-histidinaldehyde and then to L-histidine.</text>
</comment>
<evidence type="ECO:0000256" key="9">
    <source>
        <dbReference type="ARBA" id="ARBA00023102"/>
    </source>
</evidence>
<feature type="binding site" evidence="11 15">
    <location>
        <position position="250"/>
    </location>
    <ligand>
        <name>substrate</name>
    </ligand>
</feature>
<keyword evidence="6 11" id="KW-0479">Metal-binding</keyword>
<evidence type="ECO:0000256" key="8">
    <source>
        <dbReference type="ARBA" id="ARBA00023002"/>
    </source>
</evidence>
<dbReference type="RefSeq" id="WP_109940236.1">
    <property type="nucleotide sequence ID" value="NZ_CP176366.1"/>
</dbReference>
<dbReference type="PANTHER" id="PTHR21256:SF2">
    <property type="entry name" value="HISTIDINE BIOSYNTHESIS TRIFUNCTIONAL PROTEIN"/>
    <property type="match status" value="1"/>
</dbReference>
<feature type="binding site" evidence="11 16">
    <location>
        <position position="247"/>
    </location>
    <ligand>
        <name>Zn(2+)</name>
        <dbReference type="ChEBI" id="CHEBI:29105"/>
    </ligand>
</feature>
<dbReference type="CDD" id="cd06572">
    <property type="entry name" value="Histidinol_dh"/>
    <property type="match status" value="1"/>
</dbReference>
<comment type="caution">
    <text evidence="18">The sequence shown here is derived from an EMBL/GenBank/DDBJ whole genome shotgun (WGS) entry which is preliminary data.</text>
</comment>
<dbReference type="Proteomes" id="UP000245934">
    <property type="component" value="Unassembled WGS sequence"/>
</dbReference>
<reference evidence="18 19" key="1">
    <citation type="submission" date="2018-05" db="EMBL/GenBank/DDBJ databases">
        <title>Draft genome of Methanospirillum stamsii Pt1.</title>
        <authorList>
            <person name="Dueholm M.S."/>
            <person name="Nielsen P.H."/>
            <person name="Bakmann L.F."/>
            <person name="Otzen D.E."/>
        </authorList>
    </citation>
    <scope>NUCLEOTIDE SEQUENCE [LARGE SCALE GENOMIC DNA]</scope>
    <source>
        <strain evidence="18 19">Pt1</strain>
    </source>
</reference>
<keyword evidence="7 11" id="KW-0862">Zinc</keyword>
<dbReference type="InterPro" id="IPR001692">
    <property type="entry name" value="Histidinol_DH_CS"/>
</dbReference>
<feature type="binding site" evidence="11 16">
    <location>
        <position position="348"/>
    </location>
    <ligand>
        <name>Zn(2+)</name>
        <dbReference type="ChEBI" id="CHEBI:29105"/>
    </ligand>
</feature>
<evidence type="ECO:0000256" key="4">
    <source>
        <dbReference type="ARBA" id="ARBA00012965"/>
    </source>
</evidence>
<dbReference type="SUPFAM" id="SSF53720">
    <property type="entry name" value="ALDH-like"/>
    <property type="match status" value="1"/>
</dbReference>
<evidence type="ECO:0000256" key="10">
    <source>
        <dbReference type="ARBA" id="ARBA00049489"/>
    </source>
</evidence>
<feature type="binding site" evidence="11 15">
    <location>
        <position position="407"/>
    </location>
    <ligand>
        <name>substrate</name>
    </ligand>
</feature>
<feature type="binding site" evidence="11 16">
    <location>
        <position position="407"/>
    </location>
    <ligand>
        <name>Zn(2+)</name>
        <dbReference type="ChEBI" id="CHEBI:29105"/>
    </ligand>
</feature>
<dbReference type="GeneID" id="97609034"/>
<dbReference type="GO" id="GO:0008270">
    <property type="term" value="F:zinc ion binding"/>
    <property type="evidence" value="ECO:0007669"/>
    <property type="project" value="UniProtKB-UniRule"/>
</dbReference>
<dbReference type="UniPathway" id="UPA00031">
    <property type="reaction ID" value="UER00014"/>
</dbReference>
<comment type="similarity">
    <text evidence="3 11 12 17">Belongs to the histidinol dehydrogenase family.</text>
</comment>
<keyword evidence="8 11" id="KW-0560">Oxidoreductase</keyword>
<evidence type="ECO:0000256" key="15">
    <source>
        <dbReference type="PIRSR" id="PIRSR000099-3"/>
    </source>
</evidence>
<feature type="active site" description="Proton acceptor" evidence="11 13">
    <location>
        <position position="315"/>
    </location>
</feature>
<name>A0A2V2NFM0_9EURY</name>
<evidence type="ECO:0000256" key="3">
    <source>
        <dbReference type="ARBA" id="ARBA00010178"/>
    </source>
</evidence>
<dbReference type="InterPro" id="IPR016161">
    <property type="entry name" value="Ald_DH/histidinol_DH"/>
</dbReference>
<dbReference type="GO" id="GO:0051287">
    <property type="term" value="F:NAD binding"/>
    <property type="evidence" value="ECO:0007669"/>
    <property type="project" value="InterPro"/>
</dbReference>
<evidence type="ECO:0000256" key="12">
    <source>
        <dbReference type="PIRNR" id="PIRNR000099"/>
    </source>
</evidence>
<feature type="binding site" evidence="11 15">
    <location>
        <position position="315"/>
    </location>
    <ligand>
        <name>substrate</name>
    </ligand>
</feature>
<feature type="binding site" evidence="11 15">
    <location>
        <position position="225"/>
    </location>
    <ligand>
        <name>substrate</name>
    </ligand>
</feature>
<keyword evidence="19" id="KW-1185">Reference proteome</keyword>
<evidence type="ECO:0000256" key="6">
    <source>
        <dbReference type="ARBA" id="ARBA00022723"/>
    </source>
</evidence>
<comment type="catalytic activity">
    <reaction evidence="10 11 12">
        <text>L-histidinol + 2 NAD(+) + H2O = L-histidine + 2 NADH + 3 H(+)</text>
        <dbReference type="Rhea" id="RHEA:20641"/>
        <dbReference type="ChEBI" id="CHEBI:15377"/>
        <dbReference type="ChEBI" id="CHEBI:15378"/>
        <dbReference type="ChEBI" id="CHEBI:57540"/>
        <dbReference type="ChEBI" id="CHEBI:57595"/>
        <dbReference type="ChEBI" id="CHEBI:57699"/>
        <dbReference type="ChEBI" id="CHEBI:57945"/>
        <dbReference type="EC" id="1.1.1.23"/>
    </reaction>
</comment>
<evidence type="ECO:0000256" key="14">
    <source>
        <dbReference type="PIRSR" id="PIRSR000099-2"/>
    </source>
</evidence>
<evidence type="ECO:0000256" key="7">
    <source>
        <dbReference type="ARBA" id="ARBA00022833"/>
    </source>
</evidence>
<evidence type="ECO:0000256" key="17">
    <source>
        <dbReference type="RuleBase" id="RU004175"/>
    </source>
</evidence>
<dbReference type="Pfam" id="PF00815">
    <property type="entry name" value="Histidinol_dh"/>
    <property type="match status" value="1"/>
</dbReference>
<comment type="cofactor">
    <cofactor evidence="11 16">
        <name>Zn(2+)</name>
        <dbReference type="ChEBI" id="CHEBI:29105"/>
    </cofactor>
    <text evidence="11 16">Binds 1 zinc ion per subunit.</text>
</comment>
<dbReference type="PROSITE" id="PS00611">
    <property type="entry name" value="HISOL_DEHYDROGENASE"/>
    <property type="match status" value="1"/>
</dbReference>
<dbReference type="InterPro" id="IPR022695">
    <property type="entry name" value="Histidinol_DH_monofunct"/>
</dbReference>
<proteinExistence type="inferred from homology"/>
<dbReference type="EC" id="1.1.1.23" evidence="4 11"/>
<dbReference type="EMBL" id="QGMZ01000012">
    <property type="protein sequence ID" value="PWR75158.1"/>
    <property type="molecule type" value="Genomic_DNA"/>
</dbReference>
<feature type="binding site" evidence="11 15">
    <location>
        <position position="348"/>
    </location>
    <ligand>
        <name>substrate</name>
    </ligand>
</feature>
<comment type="pathway">
    <text evidence="2 11 12">Amino-acid biosynthesis; L-histidine biosynthesis; L-histidine from 5-phospho-alpha-D-ribose 1-diphosphate: step 9/9.</text>
</comment>
<evidence type="ECO:0000256" key="11">
    <source>
        <dbReference type="HAMAP-Rule" id="MF_01024"/>
    </source>
</evidence>
<evidence type="ECO:0000313" key="19">
    <source>
        <dbReference type="Proteomes" id="UP000245934"/>
    </source>
</evidence>
<feature type="binding site" evidence="11 14">
    <location>
        <position position="202"/>
    </location>
    <ligand>
        <name>NAD(+)</name>
        <dbReference type="ChEBI" id="CHEBI:57540"/>
    </ligand>
</feature>
<feature type="binding site" evidence="11 14">
    <location>
        <position position="121"/>
    </location>
    <ligand>
        <name>NAD(+)</name>
        <dbReference type="ChEBI" id="CHEBI:57540"/>
    </ligand>
</feature>
<evidence type="ECO:0000256" key="13">
    <source>
        <dbReference type="PIRSR" id="PIRSR000099-1"/>
    </source>
</evidence>
<dbReference type="PANTHER" id="PTHR21256">
    <property type="entry name" value="HISTIDINOL DEHYDROGENASE HDH"/>
    <property type="match status" value="1"/>
</dbReference>
<dbReference type="FunFam" id="3.40.50.1980:FF:000026">
    <property type="entry name" value="Histidinol dehydrogenase"/>
    <property type="match status" value="1"/>
</dbReference>
<dbReference type="HAMAP" id="MF_01024">
    <property type="entry name" value="HisD"/>
    <property type="match status" value="1"/>
</dbReference>
<dbReference type="Gene3D" id="1.20.5.1300">
    <property type="match status" value="1"/>
</dbReference>
<dbReference type="GO" id="GO:0005737">
    <property type="term" value="C:cytoplasm"/>
    <property type="evidence" value="ECO:0007669"/>
    <property type="project" value="TreeGrafter"/>
</dbReference>
<evidence type="ECO:0000256" key="1">
    <source>
        <dbReference type="ARBA" id="ARBA00003850"/>
    </source>
</evidence>
<feature type="active site" description="Proton acceptor" evidence="11 13">
    <location>
        <position position="314"/>
    </location>
</feature>
<evidence type="ECO:0000313" key="18">
    <source>
        <dbReference type="EMBL" id="PWR75158.1"/>
    </source>
</evidence>
<evidence type="ECO:0000256" key="16">
    <source>
        <dbReference type="PIRSR" id="PIRSR000099-4"/>
    </source>
</evidence>
<accession>A0A2V2NFM0</accession>
<feature type="binding site" evidence="11 15">
    <location>
        <position position="402"/>
    </location>
    <ligand>
        <name>substrate</name>
    </ligand>
</feature>
<dbReference type="OrthoDB" id="36308at2157"/>
<dbReference type="Gene3D" id="3.40.50.1980">
    <property type="entry name" value="Nitrogenase molybdenum iron protein domain"/>
    <property type="match status" value="2"/>
</dbReference>
<feature type="binding site" evidence="11 14">
    <location>
        <position position="179"/>
    </location>
    <ligand>
        <name>NAD(+)</name>
        <dbReference type="ChEBI" id="CHEBI:57540"/>
    </ligand>
</feature>
<organism evidence="18 19">
    <name type="scientific">Methanospirillum stamsii</name>
    <dbReference type="NCBI Taxonomy" id="1277351"/>
    <lineage>
        <taxon>Archaea</taxon>
        <taxon>Methanobacteriati</taxon>
        <taxon>Methanobacteriota</taxon>
        <taxon>Stenosarchaea group</taxon>
        <taxon>Methanomicrobia</taxon>
        <taxon>Methanomicrobiales</taxon>
        <taxon>Methanospirillaceae</taxon>
        <taxon>Methanospirillum</taxon>
    </lineage>
</organism>
<keyword evidence="9 11" id="KW-0368">Histidine biosynthesis</keyword>
<dbReference type="NCBIfam" id="TIGR00069">
    <property type="entry name" value="hisD"/>
    <property type="match status" value="1"/>
</dbReference>
<feature type="binding site" evidence="11 15">
    <location>
        <position position="247"/>
    </location>
    <ligand>
        <name>substrate</name>
    </ligand>
</feature>
<dbReference type="FunFam" id="3.40.50.1980:FF:000001">
    <property type="entry name" value="Histidinol dehydrogenase"/>
    <property type="match status" value="1"/>
</dbReference>
<dbReference type="PRINTS" id="PR00083">
    <property type="entry name" value="HOLDHDRGNASE"/>
</dbReference>
<dbReference type="AlphaFoldDB" id="A0A2V2NFM0"/>